<feature type="binding site" evidence="9">
    <location>
        <position position="35"/>
    </location>
    <ligand>
        <name>Ca(2+)</name>
        <dbReference type="ChEBI" id="CHEBI:29108"/>
        <label>2</label>
    </ligand>
</feature>
<keyword evidence="13" id="KW-1185">Reference proteome</keyword>
<evidence type="ECO:0000256" key="9">
    <source>
        <dbReference type="PIRSR" id="PIRSR600823-3"/>
    </source>
</evidence>
<sequence length="107" mass="12217">MNLGFEATLRLQCPTQIPFTNLTFVPNDLTPTIFDNQYYRNVLMGKGLFGIDSSISRDPRTSPFVKRFALDQTYFFKAFSSAFLKLSFTNVLTAEEGEVRRQCNSVN</sequence>
<evidence type="ECO:0000313" key="12">
    <source>
        <dbReference type="EMBL" id="KAF7811199.1"/>
    </source>
</evidence>
<evidence type="ECO:0000256" key="8">
    <source>
        <dbReference type="ARBA" id="ARBA00023004"/>
    </source>
</evidence>
<dbReference type="PROSITE" id="PS50873">
    <property type="entry name" value="PEROXIDASE_4"/>
    <property type="match status" value="1"/>
</dbReference>
<keyword evidence="9" id="KW-0106">Calcium</keyword>
<feature type="domain" description="Plant heme peroxidase family profile" evidence="11">
    <location>
        <begin position="1"/>
        <end position="107"/>
    </location>
</feature>
<keyword evidence="4 12" id="KW-0575">Peroxidase</keyword>
<protein>
    <recommendedName>
        <fullName evidence="3">peroxidase</fullName>
        <ecNumber evidence="3">1.11.1.7</ecNumber>
    </recommendedName>
</protein>
<reference evidence="12" key="1">
    <citation type="submission" date="2020-09" db="EMBL/GenBank/DDBJ databases">
        <title>Genome-Enabled Discovery of Anthraquinone Biosynthesis in Senna tora.</title>
        <authorList>
            <person name="Kang S.-H."/>
            <person name="Pandey R.P."/>
            <person name="Lee C.-M."/>
            <person name="Sim J.-S."/>
            <person name="Jeong J.-T."/>
            <person name="Choi B.-S."/>
            <person name="Jung M."/>
            <person name="Ginzburg D."/>
            <person name="Zhao K."/>
            <person name="Won S.Y."/>
            <person name="Oh T.-J."/>
            <person name="Yu Y."/>
            <person name="Kim N.-H."/>
            <person name="Lee O.R."/>
            <person name="Lee T.-H."/>
            <person name="Bashyal P."/>
            <person name="Kim T.-S."/>
            <person name="Lee W.-H."/>
            <person name="Kawkins C."/>
            <person name="Kim C.-K."/>
            <person name="Kim J.S."/>
            <person name="Ahn B.O."/>
            <person name="Rhee S.Y."/>
            <person name="Sohng J.K."/>
        </authorList>
    </citation>
    <scope>NUCLEOTIDE SEQUENCE</scope>
    <source>
        <tissue evidence="12">Leaf</tissue>
    </source>
</reference>
<evidence type="ECO:0000256" key="4">
    <source>
        <dbReference type="ARBA" id="ARBA00022559"/>
    </source>
</evidence>
<dbReference type="EMBL" id="JAAIUW010000010">
    <property type="protein sequence ID" value="KAF7811199.1"/>
    <property type="molecule type" value="Genomic_DNA"/>
</dbReference>
<keyword evidence="8" id="KW-0408">Iron</keyword>
<evidence type="ECO:0000256" key="10">
    <source>
        <dbReference type="RuleBase" id="RU004241"/>
    </source>
</evidence>
<dbReference type="Gene3D" id="1.10.420.10">
    <property type="entry name" value="Peroxidase, domain 2"/>
    <property type="match status" value="1"/>
</dbReference>
<gene>
    <name evidence="12" type="ORF">G2W53_032175</name>
</gene>
<keyword evidence="6 9" id="KW-0479">Metal-binding</keyword>
<accession>A0A834T7A0</accession>
<dbReference type="GO" id="GO:0140825">
    <property type="term" value="F:lactoperoxidase activity"/>
    <property type="evidence" value="ECO:0007669"/>
    <property type="project" value="UniProtKB-EC"/>
</dbReference>
<evidence type="ECO:0000256" key="5">
    <source>
        <dbReference type="ARBA" id="ARBA00022617"/>
    </source>
</evidence>
<dbReference type="GO" id="GO:0046872">
    <property type="term" value="F:metal ion binding"/>
    <property type="evidence" value="ECO:0007669"/>
    <property type="project" value="UniProtKB-KW"/>
</dbReference>
<organism evidence="12 13">
    <name type="scientific">Senna tora</name>
    <dbReference type="NCBI Taxonomy" id="362788"/>
    <lineage>
        <taxon>Eukaryota</taxon>
        <taxon>Viridiplantae</taxon>
        <taxon>Streptophyta</taxon>
        <taxon>Embryophyta</taxon>
        <taxon>Tracheophyta</taxon>
        <taxon>Spermatophyta</taxon>
        <taxon>Magnoliopsida</taxon>
        <taxon>eudicotyledons</taxon>
        <taxon>Gunneridae</taxon>
        <taxon>Pentapetalae</taxon>
        <taxon>rosids</taxon>
        <taxon>fabids</taxon>
        <taxon>Fabales</taxon>
        <taxon>Fabaceae</taxon>
        <taxon>Caesalpinioideae</taxon>
        <taxon>Cassia clade</taxon>
        <taxon>Senna</taxon>
    </lineage>
</organism>
<dbReference type="PANTHER" id="PTHR31517">
    <property type="match status" value="1"/>
</dbReference>
<dbReference type="GO" id="GO:0020037">
    <property type="term" value="F:heme binding"/>
    <property type="evidence" value="ECO:0007669"/>
    <property type="project" value="InterPro"/>
</dbReference>
<dbReference type="InterPro" id="IPR010255">
    <property type="entry name" value="Haem_peroxidase_sf"/>
</dbReference>
<evidence type="ECO:0000256" key="7">
    <source>
        <dbReference type="ARBA" id="ARBA00023002"/>
    </source>
</evidence>
<dbReference type="GO" id="GO:0006979">
    <property type="term" value="P:response to oxidative stress"/>
    <property type="evidence" value="ECO:0007669"/>
    <property type="project" value="InterPro"/>
</dbReference>
<dbReference type="PANTHER" id="PTHR31517:SF81">
    <property type="entry name" value="PEROXIDASE"/>
    <property type="match status" value="1"/>
</dbReference>
<evidence type="ECO:0000256" key="6">
    <source>
        <dbReference type="ARBA" id="ARBA00022723"/>
    </source>
</evidence>
<dbReference type="Proteomes" id="UP000634136">
    <property type="component" value="Unassembled WGS sequence"/>
</dbReference>
<feature type="binding site" evidence="9">
    <location>
        <position position="28"/>
    </location>
    <ligand>
        <name>Ca(2+)</name>
        <dbReference type="ChEBI" id="CHEBI:29108"/>
        <label>2</label>
    </ligand>
</feature>
<comment type="catalytic activity">
    <reaction evidence="1">
        <text>2 a phenolic donor + H2O2 = 2 a phenolic radical donor + 2 H2O</text>
        <dbReference type="Rhea" id="RHEA:56136"/>
        <dbReference type="ChEBI" id="CHEBI:15377"/>
        <dbReference type="ChEBI" id="CHEBI:16240"/>
        <dbReference type="ChEBI" id="CHEBI:139520"/>
        <dbReference type="ChEBI" id="CHEBI:139521"/>
        <dbReference type="EC" id="1.11.1.7"/>
    </reaction>
</comment>
<proteinExistence type="inferred from homology"/>
<dbReference type="AlphaFoldDB" id="A0A834T7A0"/>
<keyword evidence="5" id="KW-0349">Heme</keyword>
<dbReference type="SUPFAM" id="SSF48113">
    <property type="entry name" value="Heme-dependent peroxidases"/>
    <property type="match status" value="1"/>
</dbReference>
<comment type="cofactor">
    <cofactor evidence="2">
        <name>heme b</name>
        <dbReference type="ChEBI" id="CHEBI:60344"/>
    </cofactor>
</comment>
<feature type="binding site" evidence="9">
    <location>
        <position position="30"/>
    </location>
    <ligand>
        <name>Ca(2+)</name>
        <dbReference type="ChEBI" id="CHEBI:29108"/>
        <label>2</label>
    </ligand>
</feature>
<comment type="caution">
    <text evidence="12">The sequence shown here is derived from an EMBL/GenBank/DDBJ whole genome shotgun (WGS) entry which is preliminary data.</text>
</comment>
<evidence type="ECO:0000313" key="13">
    <source>
        <dbReference type="Proteomes" id="UP000634136"/>
    </source>
</evidence>
<dbReference type="InterPro" id="IPR000823">
    <property type="entry name" value="Peroxidase_pln"/>
</dbReference>
<dbReference type="EC" id="1.11.1.7" evidence="3"/>
<evidence type="ECO:0000259" key="11">
    <source>
        <dbReference type="PROSITE" id="PS50873"/>
    </source>
</evidence>
<name>A0A834T7A0_9FABA</name>
<comment type="similarity">
    <text evidence="10">Belongs to the peroxidase family.</text>
</comment>
<dbReference type="OrthoDB" id="2113341at2759"/>
<dbReference type="Pfam" id="PF00141">
    <property type="entry name" value="peroxidase"/>
    <property type="match status" value="1"/>
</dbReference>
<dbReference type="InterPro" id="IPR002016">
    <property type="entry name" value="Haem_peroxidase"/>
</dbReference>
<evidence type="ECO:0000256" key="1">
    <source>
        <dbReference type="ARBA" id="ARBA00000189"/>
    </source>
</evidence>
<keyword evidence="7" id="KW-0560">Oxidoreductase</keyword>
<evidence type="ECO:0000256" key="2">
    <source>
        <dbReference type="ARBA" id="ARBA00001970"/>
    </source>
</evidence>
<evidence type="ECO:0000256" key="3">
    <source>
        <dbReference type="ARBA" id="ARBA00012313"/>
    </source>
</evidence>
<comment type="cofactor">
    <cofactor evidence="9">
        <name>Ca(2+)</name>
        <dbReference type="ChEBI" id="CHEBI:29108"/>
    </cofactor>
    <text evidence="9">Binds 2 calcium ions per subunit.</text>
</comment>